<dbReference type="Pfam" id="PF13556">
    <property type="entry name" value="HTH_30"/>
    <property type="match status" value="1"/>
</dbReference>
<evidence type="ECO:0000259" key="3">
    <source>
        <dbReference type="Pfam" id="PF14361"/>
    </source>
</evidence>
<dbReference type="Pfam" id="PF14361">
    <property type="entry name" value="RsbRD_N"/>
    <property type="match status" value="1"/>
</dbReference>
<feature type="region of interest" description="Disordered" evidence="1">
    <location>
        <begin position="1"/>
        <end position="24"/>
    </location>
</feature>
<evidence type="ECO:0000256" key="1">
    <source>
        <dbReference type="SAM" id="MobiDB-lite"/>
    </source>
</evidence>
<protein>
    <submittedName>
        <fullName evidence="4">Helix-turn-helix domain-containing protein</fullName>
    </submittedName>
</protein>
<dbReference type="InterPro" id="IPR025736">
    <property type="entry name" value="PucR_C-HTH_dom"/>
</dbReference>
<accession>A0ABY3W5P4</accession>
<evidence type="ECO:0000313" key="4">
    <source>
        <dbReference type="EMBL" id="UNK45553.1"/>
    </source>
</evidence>
<feature type="domain" description="PucR C-terminal helix-turn-helix" evidence="2">
    <location>
        <begin position="335"/>
        <end position="385"/>
    </location>
</feature>
<evidence type="ECO:0000313" key="5">
    <source>
        <dbReference type="Proteomes" id="UP000829069"/>
    </source>
</evidence>
<gene>
    <name evidence="4" type="ORF">MNQ99_16790</name>
</gene>
<dbReference type="EMBL" id="CP093326">
    <property type="protein sequence ID" value="UNK45553.1"/>
    <property type="molecule type" value="Genomic_DNA"/>
</dbReference>
<sequence>MSESRGEDLPPSTGLPRDFNPDPSAEPHWTELIQRLWQERDSLVSDFLERFATISYEGALVPDEDVRRTAADTMEMFLFLLAGLELPADLQSLPRDVAARRARQGVPMEAFLSAVRNDFRVLWKGLERVARGHGTEILVANMDRVLDTVESYVSSIQQAFSEEEALLAQNKQLHRQRLLSRLFNTDTDNAGEMSDIAAGLEVQSSDVFELLAVTRETVAKLQRQPAADRQTFSYERAGALYLFRVVRAGRTWQDDPPEFPAGYVPGVEGLAAIPQAAASALVLAAKHGADAGLATIPGTWMTIARDLLEKTLPGFSLPVTTALDHCTPHERQRLLQVAHSYGRTGSIKETAEELYCHRNTVVNRLHSLEEVIGLDMTVPAQAALALVTLADYQTGTSL</sequence>
<dbReference type="InterPro" id="IPR025751">
    <property type="entry name" value="RsbRD_N_dom"/>
</dbReference>
<organism evidence="4 5">
    <name type="scientific">Arthrobacter sulfonylureivorans</name>
    <dbReference type="NCBI Taxonomy" id="2486855"/>
    <lineage>
        <taxon>Bacteria</taxon>
        <taxon>Bacillati</taxon>
        <taxon>Actinomycetota</taxon>
        <taxon>Actinomycetes</taxon>
        <taxon>Micrococcales</taxon>
        <taxon>Micrococcaceae</taxon>
        <taxon>Arthrobacter</taxon>
    </lineage>
</organism>
<name>A0ABY3W5P4_9MICC</name>
<evidence type="ECO:0000259" key="2">
    <source>
        <dbReference type="Pfam" id="PF13556"/>
    </source>
</evidence>
<proteinExistence type="predicted"/>
<dbReference type="RefSeq" id="WP_241913750.1">
    <property type="nucleotide sequence ID" value="NZ_CP093326.1"/>
</dbReference>
<feature type="domain" description="RsbT co-antagonist protein RsbRD N-terminal" evidence="3">
    <location>
        <begin position="54"/>
        <end position="174"/>
    </location>
</feature>
<dbReference type="Proteomes" id="UP000829069">
    <property type="component" value="Chromosome"/>
</dbReference>
<keyword evidence="5" id="KW-1185">Reference proteome</keyword>
<dbReference type="Gene3D" id="1.10.10.2840">
    <property type="entry name" value="PucR C-terminal helix-turn-helix domain"/>
    <property type="match status" value="1"/>
</dbReference>
<dbReference type="InterPro" id="IPR042070">
    <property type="entry name" value="PucR_C-HTH_sf"/>
</dbReference>
<reference evidence="4 5" key="1">
    <citation type="submission" date="2022-03" db="EMBL/GenBank/DDBJ databases">
        <title>Isotopic signatures of nitrous oxide derived from detoxification processes.</title>
        <authorList>
            <person name="Behrendt U."/>
            <person name="Buchen C."/>
            <person name="Well R."/>
            <person name="Ulrich A."/>
            <person name="Rohe L."/>
            <person name="Kolb S."/>
            <person name="Schloter M."/>
            <person name="Horn M.A."/>
            <person name="Augustin J."/>
        </authorList>
    </citation>
    <scope>NUCLEOTIDE SEQUENCE [LARGE SCALE GENOMIC DNA]</scope>
    <source>
        <strain evidence="4 5">S4-C24</strain>
    </source>
</reference>